<dbReference type="GO" id="GO:0016020">
    <property type="term" value="C:membrane"/>
    <property type="evidence" value="ECO:0007669"/>
    <property type="project" value="UniProtKB-SubCell"/>
</dbReference>
<dbReference type="PANTHER" id="PTHR12011:SF347">
    <property type="entry name" value="FI21270P1-RELATED"/>
    <property type="match status" value="1"/>
</dbReference>
<dbReference type="FunFam" id="1.20.1070.10:FF:000058">
    <property type="entry name" value="Adhesion G protein-coupled receptor F5"/>
    <property type="match status" value="1"/>
</dbReference>
<evidence type="ECO:0000313" key="10">
    <source>
        <dbReference type="EMBL" id="EDO49199.1"/>
    </source>
</evidence>
<feature type="transmembrane region" description="Helical" evidence="8">
    <location>
        <begin position="40"/>
        <end position="58"/>
    </location>
</feature>
<reference evidence="10 11" key="1">
    <citation type="journal article" date="2007" name="Science">
        <title>Sea anemone genome reveals ancestral eumetazoan gene repertoire and genomic organization.</title>
        <authorList>
            <person name="Putnam N.H."/>
            <person name="Srivastava M."/>
            <person name="Hellsten U."/>
            <person name="Dirks B."/>
            <person name="Chapman J."/>
            <person name="Salamov A."/>
            <person name="Terry A."/>
            <person name="Shapiro H."/>
            <person name="Lindquist E."/>
            <person name="Kapitonov V.V."/>
            <person name="Jurka J."/>
            <person name="Genikhovich G."/>
            <person name="Grigoriev I.V."/>
            <person name="Lucas S.M."/>
            <person name="Steele R.E."/>
            <person name="Finnerty J.R."/>
            <person name="Technau U."/>
            <person name="Martindale M.Q."/>
            <person name="Rokhsar D.S."/>
        </authorList>
    </citation>
    <scope>NUCLEOTIDE SEQUENCE [LARGE SCALE GENOMIC DNA]</scope>
    <source>
        <strain evidence="11">CH2 X CH6</strain>
    </source>
</reference>
<dbReference type="HOGENOM" id="CLU_002753_3_2_1"/>
<feature type="domain" description="G-protein coupled receptors family 2 profile 2" evidence="9">
    <location>
        <begin position="1"/>
        <end position="175"/>
    </location>
</feature>
<dbReference type="Proteomes" id="UP000001593">
    <property type="component" value="Unassembled WGS sequence"/>
</dbReference>
<evidence type="ECO:0000256" key="6">
    <source>
        <dbReference type="ARBA" id="ARBA00023157"/>
    </source>
</evidence>
<accession>A7RHB5</accession>
<evidence type="ECO:0000256" key="4">
    <source>
        <dbReference type="ARBA" id="ARBA00022989"/>
    </source>
</evidence>
<keyword evidence="5 8" id="KW-0472">Membrane</keyword>
<keyword evidence="6" id="KW-1015">Disulfide bond</keyword>
<evidence type="ECO:0000256" key="7">
    <source>
        <dbReference type="ARBA" id="ARBA00023180"/>
    </source>
</evidence>
<comment type="similarity">
    <text evidence="2">Belongs to the G-protein coupled receptor 2 family. Adhesion G-protein coupled receptor (ADGR) subfamily.</text>
</comment>
<dbReference type="GO" id="GO:0004930">
    <property type="term" value="F:G protein-coupled receptor activity"/>
    <property type="evidence" value="ECO:0007669"/>
    <property type="project" value="InterPro"/>
</dbReference>
<keyword evidence="3 8" id="KW-0812">Transmembrane</keyword>
<comment type="subcellular location">
    <subcellularLocation>
        <location evidence="1">Membrane</location>
        <topology evidence="1">Multi-pass membrane protein</topology>
    </subcellularLocation>
</comment>
<dbReference type="KEGG" id="nve:5521478"/>
<feature type="non-terminal residue" evidence="10">
    <location>
        <position position="178"/>
    </location>
</feature>
<keyword evidence="7" id="KW-0325">Glycoprotein</keyword>
<name>A7RHB5_NEMVE</name>
<dbReference type="Gene3D" id="1.20.1070.10">
    <property type="entry name" value="Rhodopsin 7-helix transmembrane proteins"/>
    <property type="match status" value="1"/>
</dbReference>
<dbReference type="PRINTS" id="PR00249">
    <property type="entry name" value="GPCRSECRETIN"/>
</dbReference>
<dbReference type="PhylomeDB" id="A7RHB5"/>
<organism evidence="10 11">
    <name type="scientific">Nematostella vectensis</name>
    <name type="common">Starlet sea anemone</name>
    <dbReference type="NCBI Taxonomy" id="45351"/>
    <lineage>
        <taxon>Eukaryota</taxon>
        <taxon>Metazoa</taxon>
        <taxon>Cnidaria</taxon>
        <taxon>Anthozoa</taxon>
        <taxon>Hexacorallia</taxon>
        <taxon>Actiniaria</taxon>
        <taxon>Edwardsiidae</taxon>
        <taxon>Nematostella</taxon>
    </lineage>
</organism>
<dbReference type="AlphaFoldDB" id="A7RHB5"/>
<evidence type="ECO:0000256" key="5">
    <source>
        <dbReference type="ARBA" id="ARBA00023136"/>
    </source>
</evidence>
<evidence type="ECO:0000313" key="11">
    <source>
        <dbReference type="Proteomes" id="UP000001593"/>
    </source>
</evidence>
<dbReference type="STRING" id="45351.A7RHB5"/>
<feature type="transmembrane region" description="Helical" evidence="8">
    <location>
        <begin position="122"/>
        <end position="145"/>
    </location>
</feature>
<evidence type="ECO:0000256" key="3">
    <source>
        <dbReference type="ARBA" id="ARBA00022692"/>
    </source>
</evidence>
<evidence type="ECO:0000256" key="8">
    <source>
        <dbReference type="SAM" id="Phobius"/>
    </source>
</evidence>
<dbReference type="OMA" id="LTWMFGI"/>
<gene>
    <name evidence="10" type="ORF">NEMVEDRAFT_v1g81203</name>
</gene>
<dbReference type="EMBL" id="DS469510">
    <property type="protein sequence ID" value="EDO49199.1"/>
    <property type="molecule type" value="Genomic_DNA"/>
</dbReference>
<keyword evidence="4 8" id="KW-1133">Transmembrane helix</keyword>
<feature type="transmembrane region" description="Helical" evidence="8">
    <location>
        <begin position="6"/>
        <end position="28"/>
    </location>
</feature>
<dbReference type="eggNOG" id="KOG4193">
    <property type="taxonomic scope" value="Eukaryota"/>
</dbReference>
<protein>
    <recommendedName>
        <fullName evidence="9">G-protein coupled receptors family 2 profile 2 domain-containing protein</fullName>
    </recommendedName>
</protein>
<dbReference type="OrthoDB" id="5968745at2759"/>
<keyword evidence="11" id="KW-1185">Reference proteome</keyword>
<feature type="transmembrane region" description="Helical" evidence="8">
    <location>
        <begin position="78"/>
        <end position="102"/>
    </location>
</feature>
<dbReference type="PANTHER" id="PTHR12011">
    <property type="entry name" value="ADHESION G-PROTEIN COUPLED RECEPTOR"/>
    <property type="match status" value="1"/>
</dbReference>
<dbReference type="PROSITE" id="PS50261">
    <property type="entry name" value="G_PROTEIN_RECEP_F2_4"/>
    <property type="match status" value="1"/>
</dbReference>
<evidence type="ECO:0000256" key="2">
    <source>
        <dbReference type="ARBA" id="ARBA00007343"/>
    </source>
</evidence>
<dbReference type="InterPro" id="IPR000832">
    <property type="entry name" value="GPCR_2_secretin-like"/>
</dbReference>
<evidence type="ECO:0000259" key="9">
    <source>
        <dbReference type="PROSITE" id="PS50261"/>
    </source>
</evidence>
<feature type="non-terminal residue" evidence="10">
    <location>
        <position position="1"/>
    </location>
</feature>
<dbReference type="Pfam" id="PF00002">
    <property type="entry name" value="7tm_2"/>
    <property type="match status" value="1"/>
</dbReference>
<dbReference type="InParanoid" id="A7RHB5"/>
<proteinExistence type="inferred from homology"/>
<evidence type="ECO:0000256" key="1">
    <source>
        <dbReference type="ARBA" id="ARBA00004141"/>
    </source>
</evidence>
<sequence>VAVLLHYFYTAAFAWMFVEGVHLYFMVVHVYNTQTLKIRYYMLFGWGFPFVFVGVSLASGFEGYGTDHACWISIETGLIWAFVVPVIIFNSINIVILVKVLYILVSIEESPLTPEEGKRARVAIRGVITLMPLLGLTWMFGILCVNTDTVAFQYLFAILNTLQGVFVFGFHCVGNSQV</sequence>
<dbReference type="InterPro" id="IPR017981">
    <property type="entry name" value="GPCR_2-like_7TM"/>
</dbReference>
<feature type="transmembrane region" description="Helical" evidence="8">
    <location>
        <begin position="151"/>
        <end position="173"/>
    </location>
</feature>
<dbReference type="GO" id="GO:0007166">
    <property type="term" value="P:cell surface receptor signaling pathway"/>
    <property type="evidence" value="ECO:0007669"/>
    <property type="project" value="InterPro"/>
</dbReference>